<proteinExistence type="predicted"/>
<gene>
    <name evidence="2" type="ORF">E4635_15035</name>
</gene>
<sequence length="96" mass="11075">MSEIGGIVDSLEVRFQRLFKKMESLQQANHELAVKLEESDAVIENQNQEIKNLRSNFDSIKITNSLLGSDEYKRDTKQKINSLIREIDYCIAQLSD</sequence>
<dbReference type="Proteomes" id="UP000297407">
    <property type="component" value="Unassembled WGS sequence"/>
</dbReference>
<dbReference type="OrthoDB" id="1467932at2"/>
<evidence type="ECO:0000256" key="1">
    <source>
        <dbReference type="SAM" id="Coils"/>
    </source>
</evidence>
<evidence type="ECO:0000313" key="2">
    <source>
        <dbReference type="EMBL" id="TGD56754.1"/>
    </source>
</evidence>
<evidence type="ECO:0000313" key="3">
    <source>
        <dbReference type="Proteomes" id="UP000297407"/>
    </source>
</evidence>
<protein>
    <submittedName>
        <fullName evidence="2">Uncharacterized protein</fullName>
    </submittedName>
</protein>
<accession>A0A4Z0L348</accession>
<comment type="caution">
    <text evidence="2">The sequence shown here is derived from an EMBL/GenBank/DDBJ whole genome shotgun (WGS) entry which is preliminary data.</text>
</comment>
<reference evidence="2 3" key="1">
    <citation type="submission" date="2019-04" db="EMBL/GenBank/DDBJ databases">
        <title>Flavobacterium sp. strain DS2-A Genome sequencing and assembly.</title>
        <authorList>
            <person name="Kim I."/>
        </authorList>
    </citation>
    <scope>NUCLEOTIDE SEQUENCE [LARGE SCALE GENOMIC DNA]</scope>
    <source>
        <strain evidence="2 3">DS2-A</strain>
    </source>
</reference>
<keyword evidence="1" id="KW-0175">Coiled coil</keyword>
<keyword evidence="3" id="KW-1185">Reference proteome</keyword>
<dbReference type="AlphaFoldDB" id="A0A4Z0L348"/>
<feature type="coiled-coil region" evidence="1">
    <location>
        <begin position="8"/>
        <end position="63"/>
    </location>
</feature>
<dbReference type="RefSeq" id="WP_135527526.1">
    <property type="nucleotide sequence ID" value="NZ_SRLH01000009.1"/>
</dbReference>
<organism evidence="2 3">
    <name type="scientific">Flavobacterium humi</name>
    <dbReference type="NCBI Taxonomy" id="2562683"/>
    <lineage>
        <taxon>Bacteria</taxon>
        <taxon>Pseudomonadati</taxon>
        <taxon>Bacteroidota</taxon>
        <taxon>Flavobacteriia</taxon>
        <taxon>Flavobacteriales</taxon>
        <taxon>Flavobacteriaceae</taxon>
        <taxon>Flavobacterium</taxon>
    </lineage>
</organism>
<dbReference type="EMBL" id="SRLH01000009">
    <property type="protein sequence ID" value="TGD56754.1"/>
    <property type="molecule type" value="Genomic_DNA"/>
</dbReference>
<name>A0A4Z0L348_9FLAO</name>